<dbReference type="AlphaFoldDB" id="A0A918N4C1"/>
<gene>
    <name evidence="1" type="ORF">GCM10007384_20690</name>
</gene>
<evidence type="ECO:0000313" key="1">
    <source>
        <dbReference type="EMBL" id="GGX19212.1"/>
    </source>
</evidence>
<sequence length="922" mass="103293">MPSGIAKIAPRDNNLQADDNLVIIPANESLSFGVSLYSATKDIKKVTKEIKWIWVEAEYLDQLREIPKEVKFEHWGKWSGENKILLRIYGIGIDYAKSSAINISNVSKQKHLVGKKYWLEAFVYYPEFKHPVGKYFVVKGTPCILNAYFEGIAIGNDYNLIKSKYGKTVNLLLDTHLLPDVSVNYHNYVVFEVDIYNHEKNKKVTKDPIRSVVDFAKETKDFNSKIKIAIIIEDTWRSDAGHNNSDEVRNYYAVIKATHYFNKDAVYEGKEKSVGTSNIAIGAAFRQLSPNGEIVAYTITKEDWEKENWMELIRSSSNVKASAAKYESTEITFKTIDSKGEQLPVYIEVPYTTQSEAIETRNIKAGKMLAEVKDKKYTCKKYDPCKFTGIEVLVGKNKPTVIFNEEELSDQEITDNTTKVFSFVAGDSKKETVKITLKDLSITDYGNESGEIKCIAPEPHTIKNLIDATKVSPQWLVEKGTVSDEKYSTYEIKDNTILLKMGYMYNTKVAERSKVNNALLDKLWLFNYFLLSKKDAQNYTIPVGTCRYTSQRILLQVYPDITWGISFSIGKIDSKYKEDWRSDLTDARKKAIKETKAFNEQAIPDFSKKKEKAIRKLNLKLGINVSYNDTKVDFAPDFGKKIHDIVYAFAKAKELIDSMTGNQYDEKTKKLKYQERVQTLAKKRGSKWLSKLSKLPISIQVYEPALSFGGTWGFNPNEADKTNVLPSYNIFFKASPLLKASGKLDLITCAGFIPVAGQVIKVADIILDAAGAEVSFFIEMVGSIDFGVAFSMQVAQQTQLSKGNIGFDGALKLRVEASLTLGGGLVGFLFMGGDISGNSTTKYKVSAETGFTGALKTGADNAGLYIDASIKFAGLSAVAKKEQKSNFGGVGKTKKLGPYTVVGQHTLLGNKYYFNLQQNDKA</sequence>
<protein>
    <submittedName>
        <fullName evidence="1">Uncharacterized protein</fullName>
    </submittedName>
</protein>
<proteinExistence type="predicted"/>
<name>A0A918N4C1_9FLAO</name>
<dbReference type="Proteomes" id="UP000601108">
    <property type="component" value="Unassembled WGS sequence"/>
</dbReference>
<dbReference type="RefSeq" id="WP_027413948.1">
    <property type="nucleotide sequence ID" value="NZ_BMWS01000012.1"/>
</dbReference>
<comment type="caution">
    <text evidence="1">The sequence shown here is derived from an EMBL/GenBank/DDBJ whole genome shotgun (WGS) entry which is preliminary data.</text>
</comment>
<reference evidence="1 2" key="1">
    <citation type="journal article" date="2014" name="Int. J. Syst. Evol. Microbiol.">
        <title>Complete genome sequence of Corynebacterium casei LMG S-19264T (=DSM 44701T), isolated from a smear-ripened cheese.</title>
        <authorList>
            <consortium name="US DOE Joint Genome Institute (JGI-PGF)"/>
            <person name="Walter F."/>
            <person name="Albersmeier A."/>
            <person name="Kalinowski J."/>
            <person name="Ruckert C."/>
        </authorList>
    </citation>
    <scope>NUCLEOTIDE SEQUENCE [LARGE SCALE GENOMIC DNA]</scope>
    <source>
        <strain evidence="1 2">KCTC 12285</strain>
    </source>
</reference>
<dbReference type="EMBL" id="BMWS01000012">
    <property type="protein sequence ID" value="GGX19212.1"/>
    <property type="molecule type" value="Genomic_DNA"/>
</dbReference>
<keyword evidence="2" id="KW-1185">Reference proteome</keyword>
<evidence type="ECO:0000313" key="2">
    <source>
        <dbReference type="Proteomes" id="UP000601108"/>
    </source>
</evidence>
<organism evidence="1 2">
    <name type="scientific">Aquimarina muelleri</name>
    <dbReference type="NCBI Taxonomy" id="279356"/>
    <lineage>
        <taxon>Bacteria</taxon>
        <taxon>Pseudomonadati</taxon>
        <taxon>Bacteroidota</taxon>
        <taxon>Flavobacteriia</taxon>
        <taxon>Flavobacteriales</taxon>
        <taxon>Flavobacteriaceae</taxon>
        <taxon>Aquimarina</taxon>
    </lineage>
</organism>
<accession>A0A918N4C1</accession>